<keyword evidence="2" id="KW-0812">Transmembrane</keyword>
<evidence type="ECO:0000256" key="2">
    <source>
        <dbReference type="SAM" id="Phobius"/>
    </source>
</evidence>
<proteinExistence type="predicted"/>
<dbReference type="Proteomes" id="UP001278766">
    <property type="component" value="Unassembled WGS sequence"/>
</dbReference>
<organism evidence="4 5">
    <name type="scientific">Chaetomium fimeti</name>
    <dbReference type="NCBI Taxonomy" id="1854472"/>
    <lineage>
        <taxon>Eukaryota</taxon>
        <taxon>Fungi</taxon>
        <taxon>Dikarya</taxon>
        <taxon>Ascomycota</taxon>
        <taxon>Pezizomycotina</taxon>
        <taxon>Sordariomycetes</taxon>
        <taxon>Sordariomycetidae</taxon>
        <taxon>Sordariales</taxon>
        <taxon>Chaetomiaceae</taxon>
        <taxon>Chaetomium</taxon>
    </lineage>
</organism>
<reference evidence="4" key="2">
    <citation type="submission" date="2023-06" db="EMBL/GenBank/DDBJ databases">
        <authorList>
            <consortium name="Lawrence Berkeley National Laboratory"/>
            <person name="Haridas S."/>
            <person name="Hensen N."/>
            <person name="Bonometti L."/>
            <person name="Westerberg I."/>
            <person name="Brannstrom I.O."/>
            <person name="Guillou S."/>
            <person name="Cros-Aarteil S."/>
            <person name="Calhoun S."/>
            <person name="Kuo A."/>
            <person name="Mondo S."/>
            <person name="Pangilinan J."/>
            <person name="Riley R."/>
            <person name="Labutti K."/>
            <person name="Andreopoulos B."/>
            <person name="Lipzen A."/>
            <person name="Chen C."/>
            <person name="Yanf M."/>
            <person name="Daum C."/>
            <person name="Ng V."/>
            <person name="Clum A."/>
            <person name="Steindorff A."/>
            <person name="Ohm R."/>
            <person name="Martin F."/>
            <person name="Silar P."/>
            <person name="Natvig D."/>
            <person name="Lalanne C."/>
            <person name="Gautier V."/>
            <person name="Ament-Velasquez S.L."/>
            <person name="Kruys A."/>
            <person name="Hutchinson M.I."/>
            <person name="Powell A.J."/>
            <person name="Barry K."/>
            <person name="Miller A.N."/>
            <person name="Grigoriev I.V."/>
            <person name="Debuchy R."/>
            <person name="Gladieux P."/>
            <person name="Thoren M.H."/>
            <person name="Johannesson H."/>
        </authorList>
    </citation>
    <scope>NUCLEOTIDE SEQUENCE</scope>
    <source>
        <strain evidence="4">CBS 168.71</strain>
    </source>
</reference>
<keyword evidence="5" id="KW-1185">Reference proteome</keyword>
<evidence type="ECO:0008006" key="6">
    <source>
        <dbReference type="Google" id="ProtNLM"/>
    </source>
</evidence>
<evidence type="ECO:0000313" key="5">
    <source>
        <dbReference type="Proteomes" id="UP001278766"/>
    </source>
</evidence>
<feature type="chain" id="PRO_5042167172" description="Kelch repeat protein" evidence="3">
    <location>
        <begin position="26"/>
        <end position="614"/>
    </location>
</feature>
<dbReference type="EMBL" id="JAUEPN010000003">
    <property type="protein sequence ID" value="KAK3296865.1"/>
    <property type="molecule type" value="Genomic_DNA"/>
</dbReference>
<evidence type="ECO:0000256" key="1">
    <source>
        <dbReference type="SAM" id="MobiDB-lite"/>
    </source>
</evidence>
<feature type="transmembrane region" description="Helical" evidence="2">
    <location>
        <begin position="471"/>
        <end position="496"/>
    </location>
</feature>
<dbReference type="InterPro" id="IPR011043">
    <property type="entry name" value="Gal_Oxase/kelch_b-propeller"/>
</dbReference>
<keyword evidence="2" id="KW-1133">Transmembrane helix</keyword>
<dbReference type="SUPFAM" id="SSF50965">
    <property type="entry name" value="Galactose oxidase, central domain"/>
    <property type="match status" value="1"/>
</dbReference>
<gene>
    <name evidence="4" type="ORF">B0H64DRAFT_111562</name>
</gene>
<name>A0AAE0HI46_9PEZI</name>
<evidence type="ECO:0000313" key="4">
    <source>
        <dbReference type="EMBL" id="KAK3296865.1"/>
    </source>
</evidence>
<reference evidence="4" key="1">
    <citation type="journal article" date="2023" name="Mol. Phylogenet. Evol.">
        <title>Genome-scale phylogeny and comparative genomics of the fungal order Sordariales.</title>
        <authorList>
            <person name="Hensen N."/>
            <person name="Bonometti L."/>
            <person name="Westerberg I."/>
            <person name="Brannstrom I.O."/>
            <person name="Guillou S."/>
            <person name="Cros-Aarteil S."/>
            <person name="Calhoun S."/>
            <person name="Haridas S."/>
            <person name="Kuo A."/>
            <person name="Mondo S."/>
            <person name="Pangilinan J."/>
            <person name="Riley R."/>
            <person name="LaButti K."/>
            <person name="Andreopoulos B."/>
            <person name="Lipzen A."/>
            <person name="Chen C."/>
            <person name="Yan M."/>
            <person name="Daum C."/>
            <person name="Ng V."/>
            <person name="Clum A."/>
            <person name="Steindorff A."/>
            <person name="Ohm R.A."/>
            <person name="Martin F."/>
            <person name="Silar P."/>
            <person name="Natvig D.O."/>
            <person name="Lalanne C."/>
            <person name="Gautier V."/>
            <person name="Ament-Velasquez S.L."/>
            <person name="Kruys A."/>
            <person name="Hutchinson M.I."/>
            <person name="Powell A.J."/>
            <person name="Barry K."/>
            <person name="Miller A.N."/>
            <person name="Grigoriev I.V."/>
            <person name="Debuchy R."/>
            <person name="Gladieux P."/>
            <person name="Hiltunen Thoren M."/>
            <person name="Johannesson H."/>
        </authorList>
    </citation>
    <scope>NUCLEOTIDE SEQUENCE</scope>
    <source>
        <strain evidence="4">CBS 168.71</strain>
    </source>
</reference>
<keyword evidence="2" id="KW-0472">Membrane</keyword>
<feature type="region of interest" description="Disordered" evidence="1">
    <location>
        <begin position="431"/>
        <end position="469"/>
    </location>
</feature>
<feature type="signal peptide" evidence="3">
    <location>
        <begin position="1"/>
        <end position="25"/>
    </location>
</feature>
<feature type="compositionally biased region" description="Polar residues" evidence="1">
    <location>
        <begin position="433"/>
        <end position="452"/>
    </location>
</feature>
<dbReference type="Gene3D" id="2.120.10.80">
    <property type="entry name" value="Kelch-type beta propeller"/>
    <property type="match status" value="1"/>
</dbReference>
<feature type="region of interest" description="Disordered" evidence="1">
    <location>
        <begin position="522"/>
        <end position="548"/>
    </location>
</feature>
<dbReference type="InterPro" id="IPR015915">
    <property type="entry name" value="Kelch-typ_b-propeller"/>
</dbReference>
<dbReference type="PANTHER" id="PTHR16861">
    <property type="entry name" value="GLYCOPROTEIN 38"/>
    <property type="match status" value="1"/>
</dbReference>
<protein>
    <recommendedName>
        <fullName evidence="6">Kelch repeat protein</fullName>
    </recommendedName>
</protein>
<dbReference type="GeneID" id="87834748"/>
<dbReference type="PANTHER" id="PTHR16861:SF8">
    <property type="entry name" value="EXTRACELLULAR MEMBRANE PROTEIN CFEM DOMAIN-CONTAINING PROTEIN"/>
    <property type="match status" value="1"/>
</dbReference>
<comment type="caution">
    <text evidence="4">The sequence shown here is derived from an EMBL/GenBank/DDBJ whole genome shotgun (WGS) entry which is preliminary data.</text>
</comment>
<evidence type="ECO:0000256" key="3">
    <source>
        <dbReference type="SAM" id="SignalP"/>
    </source>
</evidence>
<accession>A0AAE0HI46</accession>
<dbReference type="AlphaFoldDB" id="A0AAE0HI46"/>
<keyword evidence="3" id="KW-0732">Signal</keyword>
<sequence>MSSPERRRMPTLLAFLGLCCALAVAVLEVPARNTYLVREKSAATVLGDYVYVDGGELSQWSVNRVRESIAAEFTLSIDISRSWTTSGVTFRAIEKSGPKKSAVTLWTDSQAGEFYSWGGGFPASVLENMTEPELWKFKADGEGGGEWSIVKAANQGAFEAIHSAALTASTNTDSTAFVIGGDIQRWSEPGRNNTSTVVGGMVTFNMASRVWTNETENSPFPTLVGANAHYLPSIGVDGLIIILGGLVPSLVGRWDSDDDARILDFYNITMFNPTTKKTYWQLTSGDIPPSPRTQACTAIIETADGGYDIFLTGGINRRDLFTYQDAYVLSLPGFVWRKAPNTPYSARADAACVQVGGRQVLSLFGKDLWKLTDDPAPNGLLLFDMTDMQWTDSYNADAGAYERPSALETWYNNGSFADVNWSSEEVRRMFARRSTTSPTSSQDPGSSPTGTGSPDRDPDPTGEPEPAATPVGAIVGGVVGGIGGLAMIAVAVWIFLRRRKQATLVGSDQDNSTDGAGEIKYPGVPEVDAPHGHTEVTSTRPPVEMDPRGLPARPPAEMDPRGLPAEMNQNSGGYYGMDPRTDFYHEMDPQAQLYEMDPQNRAHEMDASRYGRGW</sequence>
<dbReference type="RefSeq" id="XP_062660379.1">
    <property type="nucleotide sequence ID" value="XM_062797800.1"/>
</dbReference>